<dbReference type="KEGG" id="whj:H9Q79_00085"/>
<evidence type="ECO:0000313" key="2">
    <source>
        <dbReference type="EMBL" id="QNM08759.1"/>
    </source>
</evidence>
<dbReference type="Pfam" id="PF01966">
    <property type="entry name" value="HD"/>
    <property type="match status" value="1"/>
</dbReference>
<organism evidence="2 3">
    <name type="scientific">Wansuia hejianensis</name>
    <dbReference type="NCBI Taxonomy" id="2763667"/>
    <lineage>
        <taxon>Bacteria</taxon>
        <taxon>Bacillati</taxon>
        <taxon>Bacillota</taxon>
        <taxon>Clostridia</taxon>
        <taxon>Lachnospirales</taxon>
        <taxon>Lachnospiraceae</taxon>
        <taxon>Wansuia</taxon>
    </lineage>
</organism>
<dbReference type="Proteomes" id="UP000515860">
    <property type="component" value="Chromosome"/>
</dbReference>
<dbReference type="SUPFAM" id="SSF109604">
    <property type="entry name" value="HD-domain/PDEase-like"/>
    <property type="match status" value="1"/>
</dbReference>
<reference evidence="2 3" key="1">
    <citation type="submission" date="2020-08" db="EMBL/GenBank/DDBJ databases">
        <authorList>
            <person name="Liu C."/>
            <person name="Sun Q."/>
        </authorList>
    </citation>
    <scope>NUCLEOTIDE SEQUENCE [LARGE SCALE GENOMIC DNA]</scope>
    <source>
        <strain evidence="2 3">NSJ-29</strain>
    </source>
</reference>
<name>A0A7G9GD77_9FIRM</name>
<dbReference type="Gene3D" id="1.10.3210.10">
    <property type="entry name" value="Hypothetical protein af1432"/>
    <property type="match status" value="1"/>
</dbReference>
<dbReference type="AlphaFoldDB" id="A0A7G9GD77"/>
<dbReference type="RefSeq" id="WP_118645722.1">
    <property type="nucleotide sequence ID" value="NZ_CP060635.1"/>
</dbReference>
<keyword evidence="3" id="KW-1185">Reference proteome</keyword>
<proteinExistence type="predicted"/>
<sequence>MERLDRLLEEMVIYNAGDPKRIQHLVKVHEFARLIGRMEGLDERTLRILEAAAYVHDIGIRNAERKYGKCGGKLQEQEGPPEAEQLLRRLGFPEGENARICYLVGHHHTYQDIEGMDYQILVEADFLVNFFEDHSERKAVETAVSMIFRTSAGRRVCQKMFLEEPDE</sequence>
<evidence type="ECO:0000313" key="3">
    <source>
        <dbReference type="Proteomes" id="UP000515860"/>
    </source>
</evidence>
<accession>A0A7G9GD77</accession>
<protein>
    <submittedName>
        <fullName evidence="2">HD domain-containing protein</fullName>
    </submittedName>
</protein>
<gene>
    <name evidence="2" type="ORF">H9Q79_00085</name>
</gene>
<evidence type="ECO:0000259" key="1">
    <source>
        <dbReference type="Pfam" id="PF01966"/>
    </source>
</evidence>
<dbReference type="CDD" id="cd00077">
    <property type="entry name" value="HDc"/>
    <property type="match status" value="1"/>
</dbReference>
<feature type="domain" description="HD" evidence="1">
    <location>
        <begin position="21"/>
        <end position="114"/>
    </location>
</feature>
<dbReference type="InterPro" id="IPR006674">
    <property type="entry name" value="HD_domain"/>
</dbReference>
<dbReference type="InterPro" id="IPR003607">
    <property type="entry name" value="HD/PDEase_dom"/>
</dbReference>
<dbReference type="EMBL" id="CP060635">
    <property type="protein sequence ID" value="QNM08759.1"/>
    <property type="molecule type" value="Genomic_DNA"/>
</dbReference>